<accession>A0A1V9EW66</accession>
<evidence type="ECO:0000313" key="3">
    <source>
        <dbReference type="Proteomes" id="UP000192610"/>
    </source>
</evidence>
<dbReference type="Gene3D" id="2.60.120.560">
    <property type="entry name" value="Exo-inulinase, domain 1"/>
    <property type="match status" value="1"/>
</dbReference>
<evidence type="ECO:0000313" key="2">
    <source>
        <dbReference type="EMBL" id="OQP50380.1"/>
    </source>
</evidence>
<keyword evidence="2" id="KW-0378">Hydrolase</keyword>
<dbReference type="Pfam" id="PF06439">
    <property type="entry name" value="3keto-disac_hyd"/>
    <property type="match status" value="1"/>
</dbReference>
<evidence type="ECO:0000259" key="1">
    <source>
        <dbReference type="Pfam" id="PF06439"/>
    </source>
</evidence>
<proteinExistence type="predicted"/>
<dbReference type="AlphaFoldDB" id="A0A1V9EW66"/>
<reference evidence="3" key="1">
    <citation type="submission" date="2016-04" db="EMBL/GenBank/DDBJ databases">
        <authorList>
            <person name="Chen L."/>
            <person name="Zhuang W."/>
            <person name="Wang G."/>
        </authorList>
    </citation>
    <scope>NUCLEOTIDE SEQUENCE [LARGE SCALE GENOMIC DNA]</scope>
    <source>
        <strain evidence="3">17621</strain>
    </source>
</reference>
<gene>
    <name evidence="2" type="ORF">A4H97_00620</name>
</gene>
<sequence length="265" mass="28903">MRTTFACLIIAGAIAGCQGGNSGSQQPGTDTTKTADTMSNATPVEIMDNALTADEKNSGWQLLFDGNSKSNFHVFNKKSDGAAWQITDGSIHLDTTSKKDGKITGGGDLVTNDEYDNFDLKLDWKIAPGGNSGILFYVQEGSKFGETYHTGPEMQVLDNAAHPDAKIIKHRAGDLYDLITSSPETVKPAGEWNHAEIISNKGALEFHLNGTKVLTTTMWDDAWKKMIAASKFKQWSGFGTFKTGHIALQDHGNSVWYRNIKIKKL</sequence>
<protein>
    <submittedName>
        <fullName evidence="2">Glycosyl hydrolase</fullName>
    </submittedName>
</protein>
<dbReference type="EMBL" id="LVXG01000012">
    <property type="protein sequence ID" value="OQP50380.1"/>
    <property type="molecule type" value="Genomic_DNA"/>
</dbReference>
<dbReference type="RefSeq" id="WP_081198713.1">
    <property type="nucleotide sequence ID" value="NZ_FOCZ01000001.1"/>
</dbReference>
<dbReference type="STRING" id="354355.SAMN05660816_00824"/>
<organism evidence="2 3">
    <name type="scientific">Niastella yeongjuensis</name>
    <dbReference type="NCBI Taxonomy" id="354355"/>
    <lineage>
        <taxon>Bacteria</taxon>
        <taxon>Pseudomonadati</taxon>
        <taxon>Bacteroidota</taxon>
        <taxon>Chitinophagia</taxon>
        <taxon>Chitinophagales</taxon>
        <taxon>Chitinophagaceae</taxon>
        <taxon>Niastella</taxon>
    </lineage>
</organism>
<dbReference type="OrthoDB" id="659240at2"/>
<dbReference type="InterPro" id="IPR010496">
    <property type="entry name" value="AL/BT2_dom"/>
</dbReference>
<dbReference type="PROSITE" id="PS51257">
    <property type="entry name" value="PROKAR_LIPOPROTEIN"/>
    <property type="match status" value="1"/>
</dbReference>
<keyword evidence="3" id="KW-1185">Reference proteome</keyword>
<comment type="caution">
    <text evidence="2">The sequence shown here is derived from an EMBL/GenBank/DDBJ whole genome shotgun (WGS) entry which is preliminary data.</text>
</comment>
<feature type="domain" description="3-keto-alpha-glucoside-1,2-lyase/3-keto-2-hydroxy-glucal hydratase" evidence="1">
    <location>
        <begin position="59"/>
        <end position="263"/>
    </location>
</feature>
<dbReference type="Proteomes" id="UP000192610">
    <property type="component" value="Unassembled WGS sequence"/>
</dbReference>
<name>A0A1V9EW66_9BACT</name>
<dbReference type="GO" id="GO:0016787">
    <property type="term" value="F:hydrolase activity"/>
    <property type="evidence" value="ECO:0007669"/>
    <property type="project" value="UniProtKB-KW"/>
</dbReference>